<dbReference type="GO" id="GO:0004673">
    <property type="term" value="F:protein histidine kinase activity"/>
    <property type="evidence" value="ECO:0007669"/>
    <property type="project" value="UniProtKB-EC"/>
</dbReference>
<evidence type="ECO:0000313" key="7">
    <source>
        <dbReference type="EMBL" id="TMR37122.1"/>
    </source>
</evidence>
<dbReference type="GO" id="GO:0000160">
    <property type="term" value="P:phosphorelay signal transduction system"/>
    <property type="evidence" value="ECO:0007669"/>
    <property type="project" value="UniProtKB-KW"/>
</dbReference>
<proteinExistence type="predicted"/>
<dbReference type="CDD" id="cd16917">
    <property type="entry name" value="HATPase_UhpB-NarQ-NarX-like"/>
    <property type="match status" value="1"/>
</dbReference>
<accession>A0A5S4GWL0</accession>
<evidence type="ECO:0000313" key="8">
    <source>
        <dbReference type="Proteomes" id="UP000305238"/>
    </source>
</evidence>
<evidence type="ECO:0000256" key="5">
    <source>
        <dbReference type="ARBA" id="ARBA00023012"/>
    </source>
</evidence>
<reference evidence="7 8" key="1">
    <citation type="submission" date="2019-05" db="EMBL/GenBank/DDBJ databases">
        <title>Draft genome sequence of Actinomadura geliboluensis A8036.</title>
        <authorList>
            <person name="Saricaoglu S."/>
            <person name="Isik K."/>
        </authorList>
    </citation>
    <scope>NUCLEOTIDE SEQUENCE [LARGE SCALE GENOMIC DNA]</scope>
    <source>
        <strain evidence="7 8">A8036</strain>
    </source>
</reference>
<dbReference type="AlphaFoldDB" id="A0A5S4GWL0"/>
<feature type="non-terminal residue" evidence="7">
    <location>
        <position position="1"/>
    </location>
</feature>
<feature type="domain" description="Histidine kinase/HSP90-like ATPase" evidence="6">
    <location>
        <begin position="24"/>
        <end position="112"/>
    </location>
</feature>
<comment type="caution">
    <text evidence="7">The sequence shown here is derived from an EMBL/GenBank/DDBJ whole genome shotgun (WGS) entry which is preliminary data.</text>
</comment>
<dbReference type="Proteomes" id="UP000305238">
    <property type="component" value="Unassembled WGS sequence"/>
</dbReference>
<evidence type="ECO:0000256" key="4">
    <source>
        <dbReference type="ARBA" id="ARBA00022777"/>
    </source>
</evidence>
<protein>
    <recommendedName>
        <fullName evidence="2">histidine kinase</fullName>
        <ecNumber evidence="2">2.7.13.3</ecNumber>
    </recommendedName>
</protein>
<dbReference type="InterPro" id="IPR036890">
    <property type="entry name" value="HATPase_C_sf"/>
</dbReference>
<name>A0A5S4GWL0_9ACTN</name>
<comment type="catalytic activity">
    <reaction evidence="1">
        <text>ATP + protein L-histidine = ADP + protein N-phospho-L-histidine.</text>
        <dbReference type="EC" id="2.7.13.3"/>
    </reaction>
</comment>
<dbReference type="SUPFAM" id="SSF55874">
    <property type="entry name" value="ATPase domain of HSP90 chaperone/DNA topoisomerase II/histidine kinase"/>
    <property type="match status" value="1"/>
</dbReference>
<dbReference type="InterPro" id="IPR003594">
    <property type="entry name" value="HATPase_dom"/>
</dbReference>
<dbReference type="EC" id="2.7.13.3" evidence="2"/>
<keyword evidence="5" id="KW-0902">Two-component regulatory system</keyword>
<dbReference type="PANTHER" id="PTHR24421">
    <property type="entry name" value="NITRATE/NITRITE SENSOR PROTEIN NARX-RELATED"/>
    <property type="match status" value="1"/>
</dbReference>
<keyword evidence="4 7" id="KW-0418">Kinase</keyword>
<dbReference type="Gene3D" id="3.30.565.10">
    <property type="entry name" value="Histidine kinase-like ATPase, C-terminal domain"/>
    <property type="match status" value="1"/>
</dbReference>
<keyword evidence="3" id="KW-0808">Transferase</keyword>
<dbReference type="PANTHER" id="PTHR24421:SF10">
    <property type="entry name" value="NITRATE_NITRITE SENSOR PROTEIN NARQ"/>
    <property type="match status" value="1"/>
</dbReference>
<evidence type="ECO:0000259" key="6">
    <source>
        <dbReference type="Pfam" id="PF02518"/>
    </source>
</evidence>
<evidence type="ECO:0000256" key="2">
    <source>
        <dbReference type="ARBA" id="ARBA00012438"/>
    </source>
</evidence>
<evidence type="ECO:0000256" key="1">
    <source>
        <dbReference type="ARBA" id="ARBA00000085"/>
    </source>
</evidence>
<evidence type="ECO:0000256" key="3">
    <source>
        <dbReference type="ARBA" id="ARBA00022679"/>
    </source>
</evidence>
<dbReference type="Pfam" id="PF02518">
    <property type="entry name" value="HATPase_c"/>
    <property type="match status" value="1"/>
</dbReference>
<gene>
    <name evidence="7" type="ORF">ETD96_19150</name>
</gene>
<dbReference type="RefSeq" id="WP_338072573.1">
    <property type="nucleotide sequence ID" value="NZ_VCKZ01000133.1"/>
</dbReference>
<organism evidence="7 8">
    <name type="scientific">Actinomadura geliboluensis</name>
    <dbReference type="NCBI Taxonomy" id="882440"/>
    <lineage>
        <taxon>Bacteria</taxon>
        <taxon>Bacillati</taxon>
        <taxon>Actinomycetota</taxon>
        <taxon>Actinomycetes</taxon>
        <taxon>Streptosporangiales</taxon>
        <taxon>Thermomonosporaceae</taxon>
        <taxon>Actinomadura</taxon>
    </lineage>
</organism>
<dbReference type="InterPro" id="IPR050482">
    <property type="entry name" value="Sensor_HK_TwoCompSys"/>
</dbReference>
<keyword evidence="8" id="KW-1185">Reference proteome</keyword>
<dbReference type="EMBL" id="VCKZ01000133">
    <property type="protein sequence ID" value="TMR37122.1"/>
    <property type="molecule type" value="Genomic_DNA"/>
</dbReference>
<sequence length="120" mass="12123">GFAHPPATLTLAPDLGALPPEVAASAHRVVQEALTNIRKHAADAATVRVTLGRAGADVEVAVRDDGRGRGRRLPSGGFGLTGLAERVGAAGGRLRAGPRPEGGWEVVAVLPAGERRPGGS</sequence>